<dbReference type="EMBL" id="JANBPK010000919">
    <property type="protein sequence ID" value="KAJ2928794.1"/>
    <property type="molecule type" value="Genomic_DNA"/>
</dbReference>
<dbReference type="AlphaFoldDB" id="A0A9W8MHK6"/>
<dbReference type="InterPro" id="IPR027417">
    <property type="entry name" value="P-loop_NTPase"/>
</dbReference>
<dbReference type="PANTHER" id="PTHR46644">
    <property type="entry name" value="DNA REPAIR PROTEIN XRCC2"/>
    <property type="match status" value="1"/>
</dbReference>
<dbReference type="GO" id="GO:0000400">
    <property type="term" value="F:four-way junction DNA binding"/>
    <property type="evidence" value="ECO:0007669"/>
    <property type="project" value="TreeGrafter"/>
</dbReference>
<dbReference type="Gene3D" id="3.40.50.300">
    <property type="entry name" value="P-loop containing nucleotide triphosphate hydrolases"/>
    <property type="match status" value="1"/>
</dbReference>
<evidence type="ECO:0000313" key="2">
    <source>
        <dbReference type="Proteomes" id="UP001140091"/>
    </source>
</evidence>
<comment type="caution">
    <text evidence="1">The sequence shown here is derived from an EMBL/GenBank/DDBJ whole genome shotgun (WGS) entry which is preliminary data.</text>
</comment>
<gene>
    <name evidence="1" type="ORF">H1R20_g8258</name>
</gene>
<dbReference type="GO" id="GO:0033063">
    <property type="term" value="C:Rad51B-Rad51C-Rad51D-XRCC2 complex"/>
    <property type="evidence" value="ECO:0007669"/>
    <property type="project" value="InterPro"/>
</dbReference>
<evidence type="ECO:0008006" key="3">
    <source>
        <dbReference type="Google" id="ProtNLM"/>
    </source>
</evidence>
<organism evidence="1 2">
    <name type="scientific">Candolleomyces eurysporus</name>
    <dbReference type="NCBI Taxonomy" id="2828524"/>
    <lineage>
        <taxon>Eukaryota</taxon>
        <taxon>Fungi</taxon>
        <taxon>Dikarya</taxon>
        <taxon>Basidiomycota</taxon>
        <taxon>Agaricomycotina</taxon>
        <taxon>Agaricomycetes</taxon>
        <taxon>Agaricomycetidae</taxon>
        <taxon>Agaricales</taxon>
        <taxon>Agaricineae</taxon>
        <taxon>Psathyrellaceae</taxon>
        <taxon>Candolleomyces</taxon>
    </lineage>
</organism>
<evidence type="ECO:0000313" key="1">
    <source>
        <dbReference type="EMBL" id="KAJ2928794.1"/>
    </source>
</evidence>
<dbReference type="SUPFAM" id="SSF52540">
    <property type="entry name" value="P-loop containing nucleoside triphosphate hydrolases"/>
    <property type="match status" value="1"/>
</dbReference>
<accession>A0A9W8MHK6</accession>
<protein>
    <recommendedName>
        <fullName evidence="3">DNA recombination and repair protein Rad51-like C-terminal domain-containing protein</fullName>
    </recommendedName>
</protein>
<reference evidence="1" key="1">
    <citation type="submission" date="2022-06" db="EMBL/GenBank/DDBJ databases">
        <title>Genome Sequence of Candolleomyces eurysporus.</title>
        <authorList>
            <person name="Buettner E."/>
        </authorList>
    </citation>
    <scope>NUCLEOTIDE SEQUENCE</scope>
    <source>
        <strain evidence="1">VTCC 930004</strain>
    </source>
</reference>
<dbReference type="GO" id="GO:0005657">
    <property type="term" value="C:replication fork"/>
    <property type="evidence" value="ECO:0007669"/>
    <property type="project" value="InterPro"/>
</dbReference>
<name>A0A9W8MHK6_9AGAR</name>
<dbReference type="Proteomes" id="UP001140091">
    <property type="component" value="Unassembled WGS sequence"/>
</dbReference>
<dbReference type="GO" id="GO:0042148">
    <property type="term" value="P:DNA strand invasion"/>
    <property type="evidence" value="ECO:0007669"/>
    <property type="project" value="TreeGrafter"/>
</dbReference>
<dbReference type="CDD" id="cd19490">
    <property type="entry name" value="XRCC2"/>
    <property type="match status" value="1"/>
</dbReference>
<dbReference type="InterPro" id="IPR030547">
    <property type="entry name" value="XRCC2"/>
</dbReference>
<sequence>MATQLPNFFLPATIMADALLQEVKAEPLLNLLTSIASESAPLGPTHIRALDAFCFSTGSNPSPESPLRLGDVLEIQGPPASGKTHLVYYLLVTCVMPSHHLSLPVQGWGKAAIVFDTDGSFDIRRFKHILSQRLQKIIPSDQVPGVVEQSLRRLAIIKVASTLQLAVSILNVPGYLARLFPRHELGMLVVDSVSTFYWSDRFAAERPASAASSSSSPPSSNRFRHVVTALQRVQCSLSPVIVLSNWGLTPTQKSAASIYYRQHLSPFPDPFSQDAGNPALSTLPISYQITTSRPTPLDGRQRFVGHLRRPGKEMTGQVEFTIDEEGIGFG</sequence>
<dbReference type="GO" id="GO:0005815">
    <property type="term" value="C:microtubule organizing center"/>
    <property type="evidence" value="ECO:0007669"/>
    <property type="project" value="TreeGrafter"/>
</dbReference>
<dbReference type="OrthoDB" id="420422at2759"/>
<keyword evidence="2" id="KW-1185">Reference proteome</keyword>
<proteinExistence type="predicted"/>
<dbReference type="GO" id="GO:0000724">
    <property type="term" value="P:double-strand break repair via homologous recombination"/>
    <property type="evidence" value="ECO:0007669"/>
    <property type="project" value="InterPro"/>
</dbReference>
<dbReference type="PANTHER" id="PTHR46644:SF2">
    <property type="entry name" value="DNA REPAIR PROTEIN XRCC2"/>
    <property type="match status" value="1"/>
</dbReference>
<feature type="non-terminal residue" evidence="1">
    <location>
        <position position="1"/>
    </location>
</feature>